<evidence type="ECO:0000313" key="1">
    <source>
        <dbReference type="EMBL" id="MCL6269453.1"/>
    </source>
</evidence>
<dbReference type="Proteomes" id="UP001203338">
    <property type="component" value="Unassembled WGS sequence"/>
</dbReference>
<reference evidence="1 2" key="1">
    <citation type="submission" date="2022-05" db="EMBL/GenBank/DDBJ databases">
        <authorList>
            <person name="Park J.-S."/>
        </authorList>
    </citation>
    <scope>NUCLEOTIDE SEQUENCE [LARGE SCALE GENOMIC DNA]</scope>
    <source>
        <strain evidence="1 2">2012CJ34-2</strain>
    </source>
</reference>
<protein>
    <submittedName>
        <fullName evidence="1">YihD family protein</fullName>
    </submittedName>
</protein>
<dbReference type="InterPro" id="IPR038134">
    <property type="entry name" value="YihD_sf"/>
</dbReference>
<dbReference type="RefSeq" id="WP_249698474.1">
    <property type="nucleotide sequence ID" value="NZ_JAMFLX010000006.1"/>
</dbReference>
<dbReference type="EMBL" id="JAMFLX010000006">
    <property type="protein sequence ID" value="MCL6269453.1"/>
    <property type="molecule type" value="Genomic_DNA"/>
</dbReference>
<dbReference type="Gene3D" id="1.10.1580.20">
    <property type="entry name" value="Protein of unknown function DUF1040"/>
    <property type="match status" value="1"/>
</dbReference>
<name>A0ABT0PDR6_9GAMM</name>
<accession>A0ABT0PDR6</accession>
<dbReference type="Pfam" id="PF06288">
    <property type="entry name" value="DUF1040"/>
    <property type="match status" value="1"/>
</dbReference>
<keyword evidence="2" id="KW-1185">Reference proteome</keyword>
<proteinExistence type="predicted"/>
<gene>
    <name evidence="1" type="ORF">M3P05_05805</name>
</gene>
<organism evidence="1 2">
    <name type="scientific">Parendozoicomonas callyspongiae</name>
    <dbReference type="NCBI Taxonomy" id="2942213"/>
    <lineage>
        <taxon>Bacteria</taxon>
        <taxon>Pseudomonadati</taxon>
        <taxon>Pseudomonadota</taxon>
        <taxon>Gammaproteobacteria</taxon>
        <taxon>Oceanospirillales</taxon>
        <taxon>Endozoicomonadaceae</taxon>
        <taxon>Parendozoicomonas</taxon>
    </lineage>
</organism>
<dbReference type="InterPro" id="IPR009383">
    <property type="entry name" value="DUF1040"/>
</dbReference>
<comment type="caution">
    <text evidence="1">The sequence shown here is derived from an EMBL/GenBank/DDBJ whole genome shotgun (WGS) entry which is preliminary data.</text>
</comment>
<sequence>MSERRKQLLNMLLEAWDKEPEQDLMRVVEHLAAGAGHLGSISNFKDDALFMQLEHQKKCSGARLGGVHSEYIPDFRAALLSARGCQA</sequence>
<evidence type="ECO:0000313" key="2">
    <source>
        <dbReference type="Proteomes" id="UP001203338"/>
    </source>
</evidence>